<evidence type="ECO:0000256" key="2">
    <source>
        <dbReference type="ARBA" id="ARBA00022737"/>
    </source>
</evidence>
<protein>
    <recommendedName>
        <fullName evidence="7">Pentatricopeptide repeat-containing protein</fullName>
    </recommendedName>
</protein>
<comment type="caution">
    <text evidence="5">The sequence shown here is derived from an EMBL/GenBank/DDBJ whole genome shotgun (WGS) entry which is preliminary data.</text>
</comment>
<evidence type="ECO:0000256" key="3">
    <source>
        <dbReference type="PROSITE-ProRule" id="PRU00339"/>
    </source>
</evidence>
<dbReference type="Proteomes" id="UP000626092">
    <property type="component" value="Unassembled WGS sequence"/>
</dbReference>
<evidence type="ECO:0000256" key="1">
    <source>
        <dbReference type="ARBA" id="ARBA00007626"/>
    </source>
</evidence>
<dbReference type="PROSITE" id="PS50005">
    <property type="entry name" value="TPR"/>
    <property type="match status" value="1"/>
</dbReference>
<feature type="repeat" description="PPR" evidence="4">
    <location>
        <begin position="254"/>
        <end position="288"/>
    </location>
</feature>
<dbReference type="Gene3D" id="1.25.40.10">
    <property type="entry name" value="Tetratricopeptide repeat domain"/>
    <property type="match status" value="2"/>
</dbReference>
<dbReference type="PANTHER" id="PTHR45717">
    <property type="entry name" value="OS12G0527900 PROTEIN"/>
    <property type="match status" value="1"/>
</dbReference>
<dbReference type="InterPro" id="IPR019734">
    <property type="entry name" value="TPR_rpt"/>
</dbReference>
<sequence length="579" mass="65932">MMMKFLRAWTAPNPRGDNKGIGWGFKSVILYSTQTLTSRNSKDSLFNRISVAGDPRVSMLPILDQWVERGRNVDLYEIKTIIKHLREYKRFNHALQRDSISNPKSDSGQSKASHIWLWETIEGSGLTEYAILICEQRCYELISYVTCSCLSASKISPKMGATYDWGRKEEEVLSEWMAHRWNLALSPGDIAVQLDLVSKVHGLEQAEKYFSNIPGPLKTFKVYGALLNCYASNKSLDKAESIMQKMREFGVLRKSLSYNVMLNLYSKMGKQENFNALIQEMEEKGISCYPSTLYVRLNAYAAVPDINGMEKLLSLMEANHLFTVDWHAYIIAANGYMKAGVTKKSLTMLKKSEQHINGWRGFAYEMLLTLYASLGDKDEVYRIWGLYKKLGKLYNRGYFRMISSLIKLDDLDGAENVLVEWESVNTSFDFDIPNLLINAYSRKGDLEKAEACISRAVERGQRPTAGTWDRLATGYYKDNQMAKAVETMKKAITADQRGWKLNRVTLTACVKYLTENGETADEFCRLLPESGHLSRRSKNKVNRVKHKTCADIVNKIDGDDLQVEENAHGVTELKYQSSA</sequence>
<accession>A0A834GXQ1</accession>
<evidence type="ECO:0008006" key="7">
    <source>
        <dbReference type="Google" id="ProtNLM"/>
    </source>
</evidence>
<dbReference type="GO" id="GO:0003729">
    <property type="term" value="F:mRNA binding"/>
    <property type="evidence" value="ECO:0007669"/>
    <property type="project" value="UniProtKB-ARBA"/>
</dbReference>
<dbReference type="GO" id="GO:0005739">
    <property type="term" value="C:mitochondrion"/>
    <property type="evidence" value="ECO:0007669"/>
    <property type="project" value="TreeGrafter"/>
</dbReference>
<dbReference type="NCBIfam" id="TIGR00756">
    <property type="entry name" value="PPR"/>
    <property type="match status" value="2"/>
</dbReference>
<gene>
    <name evidence="5" type="ORF">RHSIM_Rhsim06G0143800</name>
</gene>
<dbReference type="PROSITE" id="PS51375">
    <property type="entry name" value="PPR"/>
    <property type="match status" value="3"/>
</dbReference>
<feature type="repeat" description="PPR" evidence="4">
    <location>
        <begin position="219"/>
        <end position="253"/>
    </location>
</feature>
<proteinExistence type="inferred from homology"/>
<dbReference type="PANTHER" id="PTHR45717:SF10">
    <property type="entry name" value="OS10G0501000 PROTEIN"/>
    <property type="match status" value="1"/>
</dbReference>
<dbReference type="InterPro" id="IPR011990">
    <property type="entry name" value="TPR-like_helical_dom_sf"/>
</dbReference>
<dbReference type="OrthoDB" id="1890565at2759"/>
<dbReference type="AlphaFoldDB" id="A0A834GXQ1"/>
<dbReference type="EMBL" id="WJXA01000006">
    <property type="protein sequence ID" value="KAF7141773.1"/>
    <property type="molecule type" value="Genomic_DNA"/>
</dbReference>
<feature type="repeat" description="TPR" evidence="3">
    <location>
        <begin position="465"/>
        <end position="498"/>
    </location>
</feature>
<dbReference type="Pfam" id="PF01535">
    <property type="entry name" value="PPR"/>
    <property type="match status" value="3"/>
</dbReference>
<evidence type="ECO:0000313" key="6">
    <source>
        <dbReference type="Proteomes" id="UP000626092"/>
    </source>
</evidence>
<dbReference type="SUPFAM" id="SSF48452">
    <property type="entry name" value="TPR-like"/>
    <property type="match status" value="1"/>
</dbReference>
<comment type="similarity">
    <text evidence="1">Belongs to the PPR family. P subfamily.</text>
</comment>
<feature type="repeat" description="PPR" evidence="4">
    <location>
        <begin position="429"/>
        <end position="463"/>
    </location>
</feature>
<keyword evidence="3" id="KW-0802">TPR repeat</keyword>
<evidence type="ECO:0000256" key="4">
    <source>
        <dbReference type="PROSITE-ProRule" id="PRU00708"/>
    </source>
</evidence>
<evidence type="ECO:0000313" key="5">
    <source>
        <dbReference type="EMBL" id="KAF7141773.1"/>
    </source>
</evidence>
<reference evidence="5" key="1">
    <citation type="submission" date="2019-11" db="EMBL/GenBank/DDBJ databases">
        <authorList>
            <person name="Liu Y."/>
            <person name="Hou J."/>
            <person name="Li T.-Q."/>
            <person name="Guan C.-H."/>
            <person name="Wu X."/>
            <person name="Wu H.-Z."/>
            <person name="Ling F."/>
            <person name="Zhang R."/>
            <person name="Shi X.-G."/>
            <person name="Ren J.-P."/>
            <person name="Chen E.-F."/>
            <person name="Sun J.-M."/>
        </authorList>
    </citation>
    <scope>NUCLEOTIDE SEQUENCE</scope>
    <source>
        <strain evidence="5">Adult_tree_wgs_1</strain>
        <tissue evidence="5">Leaves</tissue>
    </source>
</reference>
<name>A0A834GXQ1_RHOSS</name>
<keyword evidence="6" id="KW-1185">Reference proteome</keyword>
<keyword evidence="2" id="KW-0677">Repeat</keyword>
<organism evidence="5 6">
    <name type="scientific">Rhododendron simsii</name>
    <name type="common">Sims's rhododendron</name>
    <dbReference type="NCBI Taxonomy" id="118357"/>
    <lineage>
        <taxon>Eukaryota</taxon>
        <taxon>Viridiplantae</taxon>
        <taxon>Streptophyta</taxon>
        <taxon>Embryophyta</taxon>
        <taxon>Tracheophyta</taxon>
        <taxon>Spermatophyta</taxon>
        <taxon>Magnoliopsida</taxon>
        <taxon>eudicotyledons</taxon>
        <taxon>Gunneridae</taxon>
        <taxon>Pentapetalae</taxon>
        <taxon>asterids</taxon>
        <taxon>Ericales</taxon>
        <taxon>Ericaceae</taxon>
        <taxon>Ericoideae</taxon>
        <taxon>Rhodoreae</taxon>
        <taxon>Rhododendron</taxon>
    </lineage>
</organism>
<dbReference type="InterPro" id="IPR002885">
    <property type="entry name" value="PPR_rpt"/>
</dbReference>